<dbReference type="AlphaFoldDB" id="C5BRR4"/>
<dbReference type="InterPro" id="IPR039246">
    <property type="entry name" value="Flagellar_FlgA"/>
</dbReference>
<dbReference type="eggNOG" id="COG1261">
    <property type="taxonomic scope" value="Bacteria"/>
</dbReference>
<sequence>MIFISRAFAQQNLMDINQLRTEVQNFAKSELTPLYPHLVVGDTLRIEAGNLDPRLQLRPCDGKLTMTMNTPTANASNISVKTRCTGTARWTIYVPVQVETFEEVVIAAGAIGRGAQITAGDVVTQRMNTSHLTGGYLRDPARVVGLEARRMLRPGEIIKLNQVKAPDVVKKGQTVVLEARSSALRVVTEATALTNGGVGEQIKVRNNRSQRIVDAQVTGPGTVRVAHW</sequence>
<protein>
    <recommendedName>
        <fullName evidence="3 7">Flagella basal body P-ring formation protein FlgA</fullName>
    </recommendedName>
</protein>
<gene>
    <name evidence="9" type="primary">flgA</name>
    <name evidence="9" type="ordered locus">TERTU_1219</name>
</gene>
<dbReference type="GO" id="GO:0042597">
    <property type="term" value="C:periplasmic space"/>
    <property type="evidence" value="ECO:0007669"/>
    <property type="project" value="UniProtKB-SubCell"/>
</dbReference>
<evidence type="ECO:0000259" key="8">
    <source>
        <dbReference type="SMART" id="SM00858"/>
    </source>
</evidence>
<dbReference type="STRING" id="377629.TERTU_1219"/>
<evidence type="ECO:0000256" key="2">
    <source>
        <dbReference type="ARBA" id="ARBA00010474"/>
    </source>
</evidence>
<evidence type="ECO:0000256" key="1">
    <source>
        <dbReference type="ARBA" id="ARBA00004418"/>
    </source>
</evidence>
<dbReference type="KEGG" id="ttu:TERTU_1219"/>
<dbReference type="InterPro" id="IPR013974">
    <property type="entry name" value="SAF"/>
</dbReference>
<dbReference type="CDD" id="cd11614">
    <property type="entry name" value="SAF_CpaB_FlgA_like"/>
    <property type="match status" value="1"/>
</dbReference>
<keyword evidence="9" id="KW-0282">Flagellum</keyword>
<evidence type="ECO:0000313" key="9">
    <source>
        <dbReference type="EMBL" id="ACR11168.1"/>
    </source>
</evidence>
<feature type="domain" description="SAF" evidence="8">
    <location>
        <begin position="102"/>
        <end position="164"/>
    </location>
</feature>
<dbReference type="Gene3D" id="2.30.30.760">
    <property type="match status" value="1"/>
</dbReference>
<comment type="similarity">
    <text evidence="2 7">Belongs to the FlgA family.</text>
</comment>
<accession>C5BRR4</accession>
<dbReference type="PANTHER" id="PTHR36307:SF1">
    <property type="entry name" value="FLAGELLA BASAL BODY P-RING FORMATION PROTEIN FLGA"/>
    <property type="match status" value="1"/>
</dbReference>
<dbReference type="InterPro" id="IPR017585">
    <property type="entry name" value="SAF_FlgA"/>
</dbReference>
<dbReference type="NCBIfam" id="TIGR03170">
    <property type="entry name" value="flgA_cterm"/>
    <property type="match status" value="1"/>
</dbReference>
<evidence type="ECO:0000313" key="10">
    <source>
        <dbReference type="Proteomes" id="UP000009080"/>
    </source>
</evidence>
<dbReference type="EMBL" id="CP001614">
    <property type="protein sequence ID" value="ACR11168.1"/>
    <property type="molecule type" value="Genomic_DNA"/>
</dbReference>
<dbReference type="Proteomes" id="UP000009080">
    <property type="component" value="Chromosome"/>
</dbReference>
<keyword evidence="5 7" id="KW-0574">Periplasm</keyword>
<comment type="function">
    <text evidence="6 7">Involved in the assembly process of the P-ring formation. It may associate with FlgF on the rod constituting a structure essential for the P-ring assembly or may act as a modulator protein for the P-ring assembly.</text>
</comment>
<dbReference type="GO" id="GO:0044780">
    <property type="term" value="P:bacterial-type flagellum assembly"/>
    <property type="evidence" value="ECO:0007669"/>
    <property type="project" value="InterPro"/>
</dbReference>
<dbReference type="Gene3D" id="3.90.1210.10">
    <property type="entry name" value="Antifreeze-like/N-acetylneuraminic acid synthase C-terminal domain"/>
    <property type="match status" value="1"/>
</dbReference>
<keyword evidence="9" id="KW-0969">Cilium</keyword>
<dbReference type="InterPro" id="IPR041231">
    <property type="entry name" value="FlgA_N"/>
</dbReference>
<dbReference type="PANTHER" id="PTHR36307">
    <property type="entry name" value="FLAGELLA BASAL BODY P-RING FORMATION PROTEIN FLGA"/>
    <property type="match status" value="1"/>
</dbReference>
<dbReference type="Pfam" id="PF17656">
    <property type="entry name" value="ChapFlgA_N"/>
    <property type="match status" value="1"/>
</dbReference>
<keyword evidence="10" id="KW-1185">Reference proteome</keyword>
<dbReference type="Pfam" id="PF13144">
    <property type="entry name" value="ChapFlgA"/>
    <property type="match status" value="1"/>
</dbReference>
<evidence type="ECO:0000256" key="7">
    <source>
        <dbReference type="RuleBase" id="RU362063"/>
    </source>
</evidence>
<organism evidence="9 10">
    <name type="scientific">Teredinibacter turnerae (strain ATCC 39867 / T7901)</name>
    <dbReference type="NCBI Taxonomy" id="377629"/>
    <lineage>
        <taxon>Bacteria</taxon>
        <taxon>Pseudomonadati</taxon>
        <taxon>Pseudomonadota</taxon>
        <taxon>Gammaproteobacteria</taxon>
        <taxon>Cellvibrionales</taxon>
        <taxon>Cellvibrionaceae</taxon>
        <taxon>Teredinibacter</taxon>
    </lineage>
</organism>
<keyword evidence="4" id="KW-0732">Signal</keyword>
<comment type="subcellular location">
    <subcellularLocation>
        <location evidence="1 7">Periplasm</location>
    </subcellularLocation>
</comment>
<keyword evidence="9" id="KW-0966">Cell projection</keyword>
<evidence type="ECO:0000256" key="4">
    <source>
        <dbReference type="ARBA" id="ARBA00022729"/>
    </source>
</evidence>
<evidence type="ECO:0000256" key="3">
    <source>
        <dbReference type="ARBA" id="ARBA00014754"/>
    </source>
</evidence>
<dbReference type="HOGENOM" id="CLU_070510_4_0_6"/>
<evidence type="ECO:0000256" key="5">
    <source>
        <dbReference type="ARBA" id="ARBA00022764"/>
    </source>
</evidence>
<dbReference type="SMART" id="SM00858">
    <property type="entry name" value="SAF"/>
    <property type="match status" value="1"/>
</dbReference>
<reference evidence="9 10" key="1">
    <citation type="journal article" date="2009" name="PLoS ONE">
        <title>The complete genome of Teredinibacter turnerae T7901: an intracellular endosymbiont of marine wood-boring bivalves (shipworms).</title>
        <authorList>
            <person name="Yang J.C."/>
            <person name="Madupu R."/>
            <person name="Durkin A.S."/>
            <person name="Ekborg N.A."/>
            <person name="Pedamallu C.S."/>
            <person name="Hostetler J.B."/>
            <person name="Radune D."/>
            <person name="Toms B.S."/>
            <person name="Henrissat B."/>
            <person name="Coutinho P.M."/>
            <person name="Schwarz S."/>
            <person name="Field L."/>
            <person name="Trindade-Silva A.E."/>
            <person name="Soares C.A.G."/>
            <person name="Elshahawi S."/>
            <person name="Hanora A."/>
            <person name="Schmidt E.W."/>
            <person name="Haygood M.G."/>
            <person name="Posfai J."/>
            <person name="Benner J."/>
            <person name="Madinger C."/>
            <person name="Nove J."/>
            <person name="Anton B."/>
            <person name="Chaudhary K."/>
            <person name="Foster J."/>
            <person name="Holman A."/>
            <person name="Kumar S."/>
            <person name="Lessard P.A."/>
            <person name="Luyten Y.A."/>
            <person name="Slatko B."/>
            <person name="Wood N."/>
            <person name="Wu B."/>
            <person name="Teplitski M."/>
            <person name="Mougous J.D."/>
            <person name="Ward N."/>
            <person name="Eisen J.A."/>
            <person name="Badger J.H."/>
            <person name="Distel D.L."/>
        </authorList>
    </citation>
    <scope>NUCLEOTIDE SEQUENCE [LARGE SCALE GENOMIC DNA]</scope>
    <source>
        <strain evidence="10">ATCC 39867 / T7901</strain>
    </source>
</reference>
<keyword evidence="7" id="KW-1005">Bacterial flagellum biogenesis</keyword>
<name>C5BRR4_TERTT</name>
<proteinExistence type="inferred from homology"/>
<evidence type="ECO:0000256" key="6">
    <source>
        <dbReference type="ARBA" id="ARBA00025643"/>
    </source>
</evidence>